<comment type="caution">
    <text evidence="1">The sequence shown here is derived from an EMBL/GenBank/DDBJ whole genome shotgun (WGS) entry which is preliminary data.</text>
</comment>
<dbReference type="Proteomes" id="UP000539265">
    <property type="component" value="Unassembled WGS sequence"/>
</dbReference>
<dbReference type="RefSeq" id="WP_096356500.1">
    <property type="nucleotide sequence ID" value="NZ_AP017313.1"/>
</dbReference>
<reference evidence="1" key="1">
    <citation type="submission" date="2020-08" db="EMBL/GenBank/DDBJ databases">
        <title>Genomic Encyclopedia of Type Strains, Phase III (KMG-III): the genomes of soil and plant-associated and newly described type strains.</title>
        <authorList>
            <person name="Whitman W."/>
        </authorList>
    </citation>
    <scope>NUCLEOTIDE SEQUENCE [LARGE SCALE GENOMIC DNA]</scope>
    <source>
        <strain evidence="1">CECT 8628</strain>
    </source>
</reference>
<dbReference type="EMBL" id="JACHWX010000002">
    <property type="protein sequence ID" value="MBB3054705.1"/>
    <property type="molecule type" value="Genomic_DNA"/>
</dbReference>
<dbReference type="AlphaFoldDB" id="A0A839S9M7"/>
<organism evidence="1 2">
    <name type="scientific">Mucilaginibacter gotjawali</name>
    <dbReference type="NCBI Taxonomy" id="1550579"/>
    <lineage>
        <taxon>Bacteria</taxon>
        <taxon>Pseudomonadati</taxon>
        <taxon>Bacteroidota</taxon>
        <taxon>Sphingobacteriia</taxon>
        <taxon>Sphingobacteriales</taxon>
        <taxon>Sphingobacteriaceae</taxon>
        <taxon>Mucilaginibacter</taxon>
    </lineage>
</organism>
<evidence type="ECO:0000313" key="2">
    <source>
        <dbReference type="Proteomes" id="UP000539265"/>
    </source>
</evidence>
<protein>
    <submittedName>
        <fullName evidence="1">Uncharacterized protein</fullName>
    </submittedName>
</protein>
<name>A0A839S9M7_9SPHI</name>
<gene>
    <name evidence="1" type="ORF">FHS11_001115</name>
</gene>
<proteinExistence type="predicted"/>
<accession>A0A839S9M7</accession>
<evidence type="ECO:0000313" key="1">
    <source>
        <dbReference type="EMBL" id="MBB3054705.1"/>
    </source>
</evidence>
<dbReference type="OrthoDB" id="1222242at2"/>
<sequence>MADTESRLDVPSRKKFFYPVKDELKSYLAKYNRYRNLGVQYTDLLRFNMSVPLLDKNGHDTLWQTVYYDAAEMQELFPALTAIYALMNASGYMEVVDQLQIAQIDYCTFGNSKPFRIRIINKFNDNYDYFYVKAADASRIYGLELEHILSPNRIGYLTDGTTIIEDHIIGLPGDIFIKNRLSTSKFNQVRICKEFVKFNERCFIRLLGDMRSYNYVVHITPDIEGNQYRIRAIDFDQQSYEGRRQFYLPHYFKENNALVMLGMKHMDKNAMRQYQEEERSLINNRIKLVRYRLVDLLTCMKKDEVSPLKKVEQLAADLAGYHKEPAFKACKTMGELVIEQLNVYTFL</sequence>
<keyword evidence="2" id="KW-1185">Reference proteome</keyword>